<feature type="transmembrane region" description="Helical" evidence="6">
    <location>
        <begin position="110"/>
        <end position="128"/>
    </location>
</feature>
<feature type="transmembrane region" description="Helical" evidence="6">
    <location>
        <begin position="202"/>
        <end position="224"/>
    </location>
</feature>
<evidence type="ECO:0000256" key="2">
    <source>
        <dbReference type="ARBA" id="ARBA00022448"/>
    </source>
</evidence>
<feature type="transmembrane region" description="Helical" evidence="6">
    <location>
        <begin position="271"/>
        <end position="294"/>
    </location>
</feature>
<evidence type="ECO:0000256" key="6">
    <source>
        <dbReference type="SAM" id="Phobius"/>
    </source>
</evidence>
<accession>A0A1J7ICN9</accession>
<keyword evidence="5 6" id="KW-0472">Membrane</keyword>
<dbReference type="GO" id="GO:0016020">
    <property type="term" value="C:membrane"/>
    <property type="evidence" value="ECO:0007669"/>
    <property type="project" value="UniProtKB-SubCell"/>
</dbReference>
<dbReference type="Pfam" id="PF07690">
    <property type="entry name" value="MFS_1"/>
    <property type="match status" value="1"/>
</dbReference>
<dbReference type="AlphaFoldDB" id="A0A1J7ICN9"/>
<evidence type="ECO:0000313" key="8">
    <source>
        <dbReference type="EMBL" id="OIW25479.1"/>
    </source>
</evidence>
<dbReference type="PROSITE" id="PS50850">
    <property type="entry name" value="MFS"/>
    <property type="match status" value="1"/>
</dbReference>
<dbReference type="InterPro" id="IPR036259">
    <property type="entry name" value="MFS_trans_sf"/>
</dbReference>
<organism evidence="8 9">
    <name type="scientific">Coniochaeta ligniaria NRRL 30616</name>
    <dbReference type="NCBI Taxonomy" id="1408157"/>
    <lineage>
        <taxon>Eukaryota</taxon>
        <taxon>Fungi</taxon>
        <taxon>Dikarya</taxon>
        <taxon>Ascomycota</taxon>
        <taxon>Pezizomycotina</taxon>
        <taxon>Sordariomycetes</taxon>
        <taxon>Sordariomycetidae</taxon>
        <taxon>Coniochaetales</taxon>
        <taxon>Coniochaetaceae</taxon>
        <taxon>Coniochaeta</taxon>
    </lineage>
</organism>
<comment type="subcellular location">
    <subcellularLocation>
        <location evidence="1">Membrane</location>
        <topology evidence="1">Multi-pass membrane protein</topology>
    </subcellularLocation>
</comment>
<dbReference type="InParanoid" id="A0A1J7ICN9"/>
<dbReference type="GO" id="GO:0022857">
    <property type="term" value="F:transmembrane transporter activity"/>
    <property type="evidence" value="ECO:0007669"/>
    <property type="project" value="InterPro"/>
</dbReference>
<dbReference type="OrthoDB" id="2962993at2759"/>
<dbReference type="EMBL" id="KV875102">
    <property type="protein sequence ID" value="OIW25479.1"/>
    <property type="molecule type" value="Genomic_DNA"/>
</dbReference>
<dbReference type="InterPro" id="IPR020846">
    <property type="entry name" value="MFS_dom"/>
</dbReference>
<name>A0A1J7ICN9_9PEZI</name>
<protein>
    <submittedName>
        <fullName evidence="8">Putative MFS transporter</fullName>
    </submittedName>
</protein>
<dbReference type="Proteomes" id="UP000182658">
    <property type="component" value="Unassembled WGS sequence"/>
</dbReference>
<sequence length="486" mass="53601">MSVGKAETDVDLSEGPSGPSEILEVEIDYEAEKRLVRKVDRHVVPMVMIAYLLCFLDRTNIGNARLFGLEHDLGLHGNQYQIAVAVLFVPYVLIEVPSNLILKKFTPSKWLSAITVCWGIVSTLMGLVQNYAGLITCRVLLGLLEGGLLPGLTVYLTLFYTKKELALRIGYLFVASALAGACGGLLAYGISFMSGVSGLNGWRWVFILEGIPTVIFGVLIWFLLADSPQTARYLNDDERQLLITRLQRQTGFYEEFDKKDAILAAKDWKTWLFAAGQFGVNSMLYSYSIFLPSIIRGLGKWTAPQAQALTVPCYVLGAISYLIVARLSDMHQLRGLYQVGSAVVCIIGYGILIAPAGLAAHYFATFLIAVGLFVAVGIPLAWLPSNNPRYGKRTTASAIQIMVCNLSGITSPFLYPSSDAPRYIMGYSVSIAFLGYGVIIYSFLSLYYRHVNIRRRAGKEDHKISGMSDAEIEALGDRSPRFIYTI</sequence>
<evidence type="ECO:0000256" key="4">
    <source>
        <dbReference type="ARBA" id="ARBA00022989"/>
    </source>
</evidence>
<keyword evidence="9" id="KW-1185">Reference proteome</keyword>
<feature type="transmembrane region" description="Helical" evidence="6">
    <location>
        <begin position="43"/>
        <end position="60"/>
    </location>
</feature>
<reference evidence="8 9" key="1">
    <citation type="submission" date="2016-10" db="EMBL/GenBank/DDBJ databases">
        <title>Draft genome sequence of Coniochaeta ligniaria NRRL30616, a lignocellulolytic fungus for bioabatement of inhibitors in plant biomass hydrolysates.</title>
        <authorList>
            <consortium name="DOE Joint Genome Institute"/>
            <person name="Jimenez D.J."/>
            <person name="Hector R.E."/>
            <person name="Riley R."/>
            <person name="Sun H."/>
            <person name="Grigoriev I.V."/>
            <person name="Van Elsas J.D."/>
            <person name="Nichols N.N."/>
        </authorList>
    </citation>
    <scope>NUCLEOTIDE SEQUENCE [LARGE SCALE GENOMIC DNA]</scope>
    <source>
        <strain evidence="8 9">NRRL 30616</strain>
    </source>
</reference>
<gene>
    <name evidence="8" type="ORF">CONLIGDRAFT_603850</name>
</gene>
<feature type="transmembrane region" description="Helical" evidence="6">
    <location>
        <begin position="306"/>
        <end position="324"/>
    </location>
</feature>
<dbReference type="Gene3D" id="1.20.1250.20">
    <property type="entry name" value="MFS general substrate transporter like domains"/>
    <property type="match status" value="2"/>
</dbReference>
<proteinExistence type="predicted"/>
<dbReference type="SUPFAM" id="SSF103473">
    <property type="entry name" value="MFS general substrate transporter"/>
    <property type="match status" value="1"/>
</dbReference>
<evidence type="ECO:0000256" key="3">
    <source>
        <dbReference type="ARBA" id="ARBA00022692"/>
    </source>
</evidence>
<keyword evidence="3 6" id="KW-0812">Transmembrane</keyword>
<feature type="transmembrane region" description="Helical" evidence="6">
    <location>
        <begin position="395"/>
        <end position="415"/>
    </location>
</feature>
<evidence type="ECO:0000259" key="7">
    <source>
        <dbReference type="PROSITE" id="PS50850"/>
    </source>
</evidence>
<feature type="transmembrane region" description="Helical" evidence="6">
    <location>
        <begin position="171"/>
        <end position="190"/>
    </location>
</feature>
<dbReference type="InterPro" id="IPR011701">
    <property type="entry name" value="MFS"/>
</dbReference>
<feature type="transmembrane region" description="Helical" evidence="6">
    <location>
        <begin position="427"/>
        <end position="448"/>
    </location>
</feature>
<feature type="transmembrane region" description="Helical" evidence="6">
    <location>
        <begin position="336"/>
        <end position="356"/>
    </location>
</feature>
<evidence type="ECO:0000256" key="5">
    <source>
        <dbReference type="ARBA" id="ARBA00023136"/>
    </source>
</evidence>
<dbReference type="FunFam" id="1.20.1250.20:FF:000034">
    <property type="entry name" value="MFS general substrate transporter"/>
    <property type="match status" value="1"/>
</dbReference>
<feature type="transmembrane region" description="Helical" evidence="6">
    <location>
        <begin position="80"/>
        <end position="98"/>
    </location>
</feature>
<feature type="domain" description="Major facilitator superfamily (MFS) profile" evidence="7">
    <location>
        <begin position="43"/>
        <end position="455"/>
    </location>
</feature>
<keyword evidence="4 6" id="KW-1133">Transmembrane helix</keyword>
<feature type="transmembrane region" description="Helical" evidence="6">
    <location>
        <begin position="362"/>
        <end position="383"/>
    </location>
</feature>
<feature type="transmembrane region" description="Helical" evidence="6">
    <location>
        <begin position="140"/>
        <end position="159"/>
    </location>
</feature>
<dbReference type="PANTHER" id="PTHR43791:SF91">
    <property type="entry name" value="MAJOR FACILITATOR SUPERFAMILY (MFS) PROFILE DOMAIN-CONTAINING PROTEIN-RELATED"/>
    <property type="match status" value="1"/>
</dbReference>
<evidence type="ECO:0000313" key="9">
    <source>
        <dbReference type="Proteomes" id="UP000182658"/>
    </source>
</evidence>
<dbReference type="PANTHER" id="PTHR43791">
    <property type="entry name" value="PERMEASE-RELATED"/>
    <property type="match status" value="1"/>
</dbReference>
<dbReference type="FunFam" id="1.20.1250.20:FF:000013">
    <property type="entry name" value="MFS general substrate transporter"/>
    <property type="match status" value="1"/>
</dbReference>
<keyword evidence="2" id="KW-0813">Transport</keyword>
<evidence type="ECO:0000256" key="1">
    <source>
        <dbReference type="ARBA" id="ARBA00004141"/>
    </source>
</evidence>